<keyword evidence="2" id="KW-1185">Reference proteome</keyword>
<accession>A0A1I7XDL9</accession>
<organism evidence="2 3">
    <name type="scientific">Heterorhabditis bacteriophora</name>
    <name type="common">Entomopathogenic nematode worm</name>
    <dbReference type="NCBI Taxonomy" id="37862"/>
    <lineage>
        <taxon>Eukaryota</taxon>
        <taxon>Metazoa</taxon>
        <taxon>Ecdysozoa</taxon>
        <taxon>Nematoda</taxon>
        <taxon>Chromadorea</taxon>
        <taxon>Rhabditida</taxon>
        <taxon>Rhabditina</taxon>
        <taxon>Rhabditomorpha</taxon>
        <taxon>Strongyloidea</taxon>
        <taxon>Heterorhabditidae</taxon>
        <taxon>Heterorhabditis</taxon>
    </lineage>
</organism>
<evidence type="ECO:0000313" key="3">
    <source>
        <dbReference type="WBParaSite" id="Hba_15444"/>
    </source>
</evidence>
<protein>
    <submittedName>
        <fullName evidence="3">DDE_Tnp_1_7 domain-containing protein</fullName>
    </submittedName>
</protein>
<dbReference type="Proteomes" id="UP000095283">
    <property type="component" value="Unplaced"/>
</dbReference>
<dbReference type="AlphaFoldDB" id="A0A1I7XDL9"/>
<name>A0A1I7XDL9_HETBA</name>
<dbReference type="WBParaSite" id="Hba_15444">
    <property type="protein sequence ID" value="Hba_15444"/>
    <property type="gene ID" value="Hba_15444"/>
</dbReference>
<keyword evidence="1" id="KW-0812">Transmembrane</keyword>
<keyword evidence="1" id="KW-0472">Membrane</keyword>
<reference evidence="3" key="1">
    <citation type="submission" date="2016-11" db="UniProtKB">
        <authorList>
            <consortium name="WormBaseParasite"/>
        </authorList>
    </citation>
    <scope>IDENTIFICATION</scope>
</reference>
<feature type="transmembrane region" description="Helical" evidence="1">
    <location>
        <begin position="95"/>
        <end position="115"/>
    </location>
</feature>
<proteinExistence type="predicted"/>
<keyword evidence="1" id="KW-1133">Transmembrane helix</keyword>
<evidence type="ECO:0000313" key="2">
    <source>
        <dbReference type="Proteomes" id="UP000095283"/>
    </source>
</evidence>
<sequence>MDLVFEDIGVYQEVMDNFFQPEFDAKEALRATSSSPEKCLPTIDEFESQLVKDNPELAKVICELDSVGNKGKKTLIEVLRTSQWGRRYPKFHHKAILYGIYICFILGCSTVLQNMKSDWSSGPMSLLYRAIREKLRLELIA</sequence>
<evidence type="ECO:0000256" key="1">
    <source>
        <dbReference type="SAM" id="Phobius"/>
    </source>
</evidence>